<dbReference type="Pfam" id="PF02655">
    <property type="entry name" value="ATP-grasp_3"/>
    <property type="match status" value="1"/>
</dbReference>
<comment type="caution">
    <text evidence="4">The sequence shown here is derived from an EMBL/GenBank/DDBJ whole genome shotgun (WGS) entry which is preliminary data.</text>
</comment>
<dbReference type="PROSITE" id="PS50975">
    <property type="entry name" value="ATP_GRASP"/>
    <property type="match status" value="1"/>
</dbReference>
<name>A0A133UE01_9EURY</name>
<dbReference type="GO" id="GO:0005524">
    <property type="term" value="F:ATP binding"/>
    <property type="evidence" value="ECO:0007669"/>
    <property type="project" value="UniProtKB-UniRule"/>
</dbReference>
<evidence type="ECO:0000313" key="5">
    <source>
        <dbReference type="Proteomes" id="UP000070373"/>
    </source>
</evidence>
<keyword evidence="2" id="KW-0175">Coiled coil</keyword>
<dbReference type="AlphaFoldDB" id="A0A133UE01"/>
<evidence type="ECO:0000256" key="1">
    <source>
        <dbReference type="PROSITE-ProRule" id="PRU00409"/>
    </source>
</evidence>
<gene>
    <name evidence="4" type="ORF">AKJ64_03215</name>
</gene>
<proteinExistence type="predicted"/>
<evidence type="ECO:0000256" key="2">
    <source>
        <dbReference type="SAM" id="Coils"/>
    </source>
</evidence>
<dbReference type="InterPro" id="IPR003806">
    <property type="entry name" value="ATP-grasp_PylC-type"/>
</dbReference>
<dbReference type="EMBL" id="LHXN01000053">
    <property type="protein sequence ID" value="KXA92422.1"/>
    <property type="molecule type" value="Genomic_DNA"/>
</dbReference>
<feature type="domain" description="ATP-grasp" evidence="3">
    <location>
        <begin position="28"/>
        <end position="86"/>
    </location>
</feature>
<keyword evidence="1" id="KW-0547">Nucleotide-binding</keyword>
<evidence type="ECO:0000313" key="4">
    <source>
        <dbReference type="EMBL" id="KXA92422.1"/>
    </source>
</evidence>
<protein>
    <recommendedName>
        <fullName evidence="3">ATP-grasp domain-containing protein</fullName>
    </recommendedName>
</protein>
<reference evidence="4 5" key="1">
    <citation type="journal article" date="2016" name="Sci. Rep.">
        <title>Metabolic traits of an uncultured archaeal lineage -MSBL1- from brine pools of the Red Sea.</title>
        <authorList>
            <person name="Mwirichia R."/>
            <person name="Alam I."/>
            <person name="Rashid M."/>
            <person name="Vinu M."/>
            <person name="Ba-Alawi W."/>
            <person name="Anthony Kamau A."/>
            <person name="Kamanda Ngugi D."/>
            <person name="Goker M."/>
            <person name="Klenk H.P."/>
            <person name="Bajic V."/>
            <person name="Stingl U."/>
        </authorList>
    </citation>
    <scope>NUCLEOTIDE SEQUENCE [LARGE SCALE GENOMIC DNA]</scope>
    <source>
        <strain evidence="4">SCGC-AAA259E17</strain>
    </source>
</reference>
<sequence length="182" mass="20294">MPSEFGVLTLEGEKDQFREAEDRKKCANIALKSAKELDLKGYCGIDLVINDECFFIESNPRLTTSFVGLSSTINQKLAELFVKKIVEERPISSPSLENFSRISIPRVEKDVETESEKLTELKQIPEIISPPYLVNGKVKEGSPIFLAVATGESFEEAEDKIKEVINEAINLLGIDKDAVTWA</sequence>
<evidence type="ECO:0000259" key="3">
    <source>
        <dbReference type="PROSITE" id="PS50975"/>
    </source>
</evidence>
<dbReference type="Proteomes" id="UP000070373">
    <property type="component" value="Unassembled WGS sequence"/>
</dbReference>
<organism evidence="4 5">
    <name type="scientific">candidate division MSBL1 archaeon SCGC-AAA259E17</name>
    <dbReference type="NCBI Taxonomy" id="1698263"/>
    <lineage>
        <taxon>Archaea</taxon>
        <taxon>Methanobacteriati</taxon>
        <taxon>Methanobacteriota</taxon>
        <taxon>candidate division MSBL1</taxon>
    </lineage>
</organism>
<accession>A0A133UE01</accession>
<keyword evidence="1" id="KW-0067">ATP-binding</keyword>
<dbReference type="InterPro" id="IPR011761">
    <property type="entry name" value="ATP-grasp"/>
</dbReference>
<keyword evidence="5" id="KW-1185">Reference proteome</keyword>
<feature type="coiled-coil region" evidence="2">
    <location>
        <begin position="10"/>
        <end position="37"/>
    </location>
</feature>
<dbReference type="GO" id="GO:0046872">
    <property type="term" value="F:metal ion binding"/>
    <property type="evidence" value="ECO:0007669"/>
    <property type="project" value="InterPro"/>
</dbReference>
<dbReference type="Gene3D" id="3.30.470.20">
    <property type="entry name" value="ATP-grasp fold, B domain"/>
    <property type="match status" value="1"/>
</dbReference>
<dbReference type="SUPFAM" id="SSF56059">
    <property type="entry name" value="Glutathione synthetase ATP-binding domain-like"/>
    <property type="match status" value="1"/>
</dbReference>